<name>D1PPC7_9FIRM</name>
<evidence type="ECO:0000313" key="3">
    <source>
        <dbReference type="Proteomes" id="UP000003438"/>
    </source>
</evidence>
<keyword evidence="3" id="KW-1185">Reference proteome</keyword>
<dbReference type="Gene3D" id="3.40.630.30">
    <property type="match status" value="1"/>
</dbReference>
<dbReference type="AlphaFoldDB" id="D1PPC7"/>
<gene>
    <name evidence="2" type="ORF">SUBVAR_06242</name>
</gene>
<dbReference type="Pfam" id="PF13302">
    <property type="entry name" value="Acetyltransf_3"/>
    <property type="match status" value="1"/>
</dbReference>
<dbReference type="HOGENOM" id="CLU_013985_3_2_9"/>
<dbReference type="GO" id="GO:0016747">
    <property type="term" value="F:acyltransferase activity, transferring groups other than amino-acyl groups"/>
    <property type="evidence" value="ECO:0007669"/>
    <property type="project" value="InterPro"/>
</dbReference>
<comment type="caution">
    <text evidence="2">The sequence shown here is derived from an EMBL/GenBank/DDBJ whole genome shotgun (WGS) entry which is preliminary data.</text>
</comment>
<dbReference type="PROSITE" id="PS51186">
    <property type="entry name" value="GNAT"/>
    <property type="match status" value="1"/>
</dbReference>
<dbReference type="InterPro" id="IPR016181">
    <property type="entry name" value="Acyl_CoA_acyltransferase"/>
</dbReference>
<dbReference type="PANTHER" id="PTHR43415">
    <property type="entry name" value="SPERMIDINE N(1)-ACETYLTRANSFERASE"/>
    <property type="match status" value="1"/>
</dbReference>
<feature type="domain" description="N-acetyltransferase" evidence="1">
    <location>
        <begin position="22"/>
        <end position="185"/>
    </location>
</feature>
<dbReference type="eggNOG" id="COG1670">
    <property type="taxonomic scope" value="Bacteria"/>
</dbReference>
<organism evidence="2 3">
    <name type="scientific">Subdoligranulum variabile DSM 15176</name>
    <dbReference type="NCBI Taxonomy" id="411471"/>
    <lineage>
        <taxon>Bacteria</taxon>
        <taxon>Bacillati</taxon>
        <taxon>Bacillota</taxon>
        <taxon>Clostridia</taxon>
        <taxon>Eubacteriales</taxon>
        <taxon>Oscillospiraceae</taxon>
        <taxon>Subdoligranulum</taxon>
    </lineage>
</organism>
<dbReference type="SUPFAM" id="SSF55729">
    <property type="entry name" value="Acyl-CoA N-acyltransferases (Nat)"/>
    <property type="match status" value="1"/>
</dbReference>
<dbReference type="InterPro" id="IPR000182">
    <property type="entry name" value="GNAT_dom"/>
</dbReference>
<dbReference type="STRING" id="411471.SUBVAR_06242"/>
<dbReference type="Proteomes" id="UP000003438">
    <property type="component" value="Unassembled WGS sequence"/>
</dbReference>
<reference evidence="2" key="1">
    <citation type="submission" date="2009-12" db="EMBL/GenBank/DDBJ databases">
        <authorList>
            <person name="Weinstock G."/>
            <person name="Sodergren E."/>
            <person name="Clifton S."/>
            <person name="Fulton L."/>
            <person name="Fulton B."/>
            <person name="Courtney L."/>
            <person name="Fronick C."/>
            <person name="Harrison M."/>
            <person name="Strong C."/>
            <person name="Farmer C."/>
            <person name="Delahaunty K."/>
            <person name="Markovic C."/>
            <person name="Hall O."/>
            <person name="Minx P."/>
            <person name="Tomlinson C."/>
            <person name="Mitreva M."/>
            <person name="Nelson J."/>
            <person name="Hou S."/>
            <person name="Wollam A."/>
            <person name="Pepin K.H."/>
            <person name="Johnson M."/>
            <person name="Bhonagiri V."/>
            <person name="Nash W.E."/>
            <person name="Warren W."/>
            <person name="Chinwalla A."/>
            <person name="Mardis E.R."/>
            <person name="Wilson R.K."/>
        </authorList>
    </citation>
    <scope>NUCLEOTIDE SEQUENCE [LARGE SCALE GENOMIC DNA]</scope>
    <source>
        <strain evidence="2">DSM 15176</strain>
    </source>
</reference>
<dbReference type="EMBL" id="ACBY02000026">
    <property type="protein sequence ID" value="EFB75389.1"/>
    <property type="molecule type" value="Genomic_DNA"/>
</dbReference>
<evidence type="ECO:0000259" key="1">
    <source>
        <dbReference type="PROSITE" id="PS51186"/>
    </source>
</evidence>
<sequence length="194" mass="21937">MSGDERGMNRMQELPVITGQLVVLRPITDGDTGRIVTWRNTPSVMQNFIFREKFTPEMHRHWLATKVATGQVVQYIIEDKTDGRPVGSVYYRDVDHANRSAEYGIFIGEESARGKGFGTETARLFTDFGFTTLGLHRISLRLLAENLPARRSYEKAGFVLEGICRDMVVLDGQYRDVVFMAKLAGEGRNGDRTE</sequence>
<protein>
    <submittedName>
        <fullName evidence="2">Acetyltransferase, GNAT family</fullName>
    </submittedName>
</protein>
<evidence type="ECO:0000313" key="2">
    <source>
        <dbReference type="EMBL" id="EFB75389.1"/>
    </source>
</evidence>
<dbReference type="OrthoDB" id="9795206at2"/>
<accession>D1PPC7</accession>
<dbReference type="PANTHER" id="PTHR43415:SF3">
    <property type="entry name" value="GNAT-FAMILY ACETYLTRANSFERASE"/>
    <property type="match status" value="1"/>
</dbReference>
<proteinExistence type="predicted"/>